<protein>
    <submittedName>
        <fullName evidence="1">Uncharacterized protein</fullName>
    </submittedName>
</protein>
<proteinExistence type="predicted"/>
<comment type="caution">
    <text evidence="1">The sequence shown here is derived from an EMBL/GenBank/DDBJ whole genome shotgun (WGS) entry which is preliminary data.</text>
</comment>
<dbReference type="AlphaFoldDB" id="A0A3M7STW7"/>
<sequence length="84" mass="9710">MKPDLANLHLKTLFFSLKANGSFSPRLLKTSHKDTVRAVALIHQRILFVDFFNRKNIIACAKVRKKSFQSRVTDLAYNNFEDLT</sequence>
<accession>A0A3M7STW7</accession>
<organism evidence="1 2">
    <name type="scientific">Brachionus plicatilis</name>
    <name type="common">Marine rotifer</name>
    <name type="synonym">Brachionus muelleri</name>
    <dbReference type="NCBI Taxonomy" id="10195"/>
    <lineage>
        <taxon>Eukaryota</taxon>
        <taxon>Metazoa</taxon>
        <taxon>Spiralia</taxon>
        <taxon>Gnathifera</taxon>
        <taxon>Rotifera</taxon>
        <taxon>Eurotatoria</taxon>
        <taxon>Monogononta</taxon>
        <taxon>Pseudotrocha</taxon>
        <taxon>Ploima</taxon>
        <taxon>Brachionidae</taxon>
        <taxon>Brachionus</taxon>
    </lineage>
</organism>
<evidence type="ECO:0000313" key="1">
    <source>
        <dbReference type="EMBL" id="RNA39155.1"/>
    </source>
</evidence>
<keyword evidence="2" id="KW-1185">Reference proteome</keyword>
<gene>
    <name evidence="1" type="ORF">BpHYR1_031383</name>
</gene>
<dbReference type="Proteomes" id="UP000276133">
    <property type="component" value="Unassembled WGS sequence"/>
</dbReference>
<name>A0A3M7STW7_BRAPC</name>
<evidence type="ECO:0000313" key="2">
    <source>
        <dbReference type="Proteomes" id="UP000276133"/>
    </source>
</evidence>
<dbReference type="EMBL" id="REGN01000780">
    <property type="protein sequence ID" value="RNA39155.1"/>
    <property type="molecule type" value="Genomic_DNA"/>
</dbReference>
<reference evidence="1 2" key="1">
    <citation type="journal article" date="2018" name="Sci. Rep.">
        <title>Genomic signatures of local adaptation to the degree of environmental predictability in rotifers.</title>
        <authorList>
            <person name="Franch-Gras L."/>
            <person name="Hahn C."/>
            <person name="Garcia-Roger E.M."/>
            <person name="Carmona M.J."/>
            <person name="Serra M."/>
            <person name="Gomez A."/>
        </authorList>
    </citation>
    <scope>NUCLEOTIDE SEQUENCE [LARGE SCALE GENOMIC DNA]</scope>
    <source>
        <strain evidence="1">HYR1</strain>
    </source>
</reference>